<dbReference type="GO" id="GO:0008270">
    <property type="term" value="F:zinc ion binding"/>
    <property type="evidence" value="ECO:0007669"/>
    <property type="project" value="UniProtKB-KW"/>
</dbReference>
<reference evidence="8" key="1">
    <citation type="journal article" date="2015" name="J. Biotechnol.">
        <title>The structure of the Cyberlindnera jadinii genome and its relation to Candida utilis analyzed by the occurrence of single nucleotide polymorphisms.</title>
        <authorList>
            <person name="Rupp O."/>
            <person name="Brinkrolf K."/>
            <person name="Buerth C."/>
            <person name="Kunigo M."/>
            <person name="Schneider J."/>
            <person name="Jaenicke S."/>
            <person name="Goesmann A."/>
            <person name="Puehler A."/>
            <person name="Jaeger K.-E."/>
            <person name="Ernst J.F."/>
        </authorList>
    </citation>
    <scope>NUCLEOTIDE SEQUENCE [LARGE SCALE GENOMIC DNA]</scope>
    <source>
        <strain evidence="8">ATCC 18201 / CBS 1600 / BCRC 20928 / JCM 3617 / NBRC 0987 / NRRL Y-1542</strain>
    </source>
</reference>
<feature type="compositionally biased region" description="Basic and acidic residues" evidence="5">
    <location>
        <begin position="316"/>
        <end position="330"/>
    </location>
</feature>
<dbReference type="Pfam" id="PF16543">
    <property type="entry name" value="DFRP_C"/>
    <property type="match status" value="1"/>
</dbReference>
<protein>
    <recommendedName>
        <fullName evidence="6">C3H1-type domain-containing protein</fullName>
    </recommendedName>
</protein>
<proteinExistence type="predicted"/>
<dbReference type="GO" id="GO:0005829">
    <property type="term" value="C:cytosol"/>
    <property type="evidence" value="ECO:0007669"/>
    <property type="project" value="TreeGrafter"/>
</dbReference>
<sequence length="370" mass="42545">MPPKKGNKGDKGQKKKDVKKVVADKTFGMKNVQKLAREIESTAMSSAQAKKEKEMAQRRAQEKKAAEFAKQEAMAMLKSQVQQKVPFGVDPKSVLCVLFRDGKCPRGAKCKFSHDMDVGKKATKKDLYTDDRKQKEADTMDNWDEEKLRSVITSKHGNAQTTTDKVCKFFIEAVENEKYGWFWVCPNGGNECKYRHSLPEGFVLKTKEQKRLEKMALENQPKITLEEFIETERHKLPKTGLTPVTIESFNKWKLDNKIKKENDKKKEKTKLTGREIFEQKFLNKTFNQDEEDEALEPEDENIKDYGDGSNVTFEMLKAKDEEKSLEKIPEDAPVDVPEQKTQSAQPEQEEEKPEKVEQEQINPEVVETSA</sequence>
<organism evidence="7 8">
    <name type="scientific">Cyberlindnera jadinii (strain ATCC 18201 / CBS 1600 / BCRC 20928 / JCM 3617 / NBRC 0987 / NRRL Y-1542)</name>
    <name type="common">Torula yeast</name>
    <name type="synonym">Candida utilis</name>
    <dbReference type="NCBI Taxonomy" id="983966"/>
    <lineage>
        <taxon>Eukaryota</taxon>
        <taxon>Fungi</taxon>
        <taxon>Dikarya</taxon>
        <taxon>Ascomycota</taxon>
        <taxon>Saccharomycotina</taxon>
        <taxon>Saccharomycetes</taxon>
        <taxon>Phaffomycetales</taxon>
        <taxon>Phaffomycetaceae</taxon>
        <taxon>Cyberlindnera</taxon>
    </lineage>
</organism>
<evidence type="ECO:0000256" key="5">
    <source>
        <dbReference type="SAM" id="MobiDB-lite"/>
    </source>
</evidence>
<dbReference type="PROSITE" id="PS50103">
    <property type="entry name" value="ZF_C3H1"/>
    <property type="match status" value="2"/>
</dbReference>
<dbReference type="PANTHER" id="PTHR12681">
    <property type="entry name" value="ZINC FINGER-CONTAINING PROTEIN P48ZNF"/>
    <property type="match status" value="1"/>
</dbReference>
<accession>A0A0H5C8F4</accession>
<keyword evidence="2 4" id="KW-0863">Zinc-finger</keyword>
<dbReference type="GO" id="GO:0002181">
    <property type="term" value="P:cytoplasmic translation"/>
    <property type="evidence" value="ECO:0007669"/>
    <property type="project" value="TreeGrafter"/>
</dbReference>
<name>A0A0H5C8F4_CYBJN</name>
<dbReference type="SUPFAM" id="SSF90229">
    <property type="entry name" value="CCCH zinc finger"/>
    <property type="match status" value="1"/>
</dbReference>
<dbReference type="Gene3D" id="6.20.400.10">
    <property type="match status" value="1"/>
</dbReference>
<feature type="domain" description="C3H1-type" evidence="6">
    <location>
        <begin position="161"/>
        <end position="199"/>
    </location>
</feature>
<feature type="zinc finger region" description="C3H1-type" evidence="4">
    <location>
        <begin position="161"/>
        <end position="199"/>
    </location>
</feature>
<keyword evidence="3 4" id="KW-0862">Zinc</keyword>
<feature type="domain" description="C3H1-type" evidence="6">
    <location>
        <begin position="90"/>
        <end position="117"/>
    </location>
</feature>
<dbReference type="InterPro" id="IPR000571">
    <property type="entry name" value="Znf_CCCH"/>
</dbReference>
<evidence type="ECO:0000313" key="8">
    <source>
        <dbReference type="Proteomes" id="UP000038830"/>
    </source>
</evidence>
<dbReference type="InterPro" id="IPR036855">
    <property type="entry name" value="Znf_CCCH_sf"/>
</dbReference>
<dbReference type="AlphaFoldDB" id="A0A0H5C8F4"/>
<feature type="region of interest" description="Disordered" evidence="5">
    <location>
        <begin position="284"/>
        <end position="370"/>
    </location>
</feature>
<dbReference type="InterPro" id="IPR032378">
    <property type="entry name" value="ZC3H15/TMA46_C"/>
</dbReference>
<feature type="region of interest" description="Disordered" evidence="5">
    <location>
        <begin position="43"/>
        <end position="62"/>
    </location>
</feature>
<feature type="compositionally biased region" description="Basic and acidic residues" evidence="5">
    <location>
        <begin position="49"/>
        <end position="62"/>
    </location>
</feature>
<dbReference type="EMBL" id="CDQK01000006">
    <property type="protein sequence ID" value="CEP24566.1"/>
    <property type="molecule type" value="Genomic_DNA"/>
</dbReference>
<dbReference type="GO" id="GO:0003729">
    <property type="term" value="F:mRNA binding"/>
    <property type="evidence" value="ECO:0007669"/>
    <property type="project" value="TreeGrafter"/>
</dbReference>
<feature type="compositionally biased region" description="Acidic residues" evidence="5">
    <location>
        <begin position="288"/>
        <end position="299"/>
    </location>
</feature>
<evidence type="ECO:0000313" key="7">
    <source>
        <dbReference type="EMBL" id="CEP24566.1"/>
    </source>
</evidence>
<dbReference type="Gene3D" id="4.10.1000.10">
    <property type="entry name" value="Zinc finger, CCCH-type"/>
    <property type="match status" value="1"/>
</dbReference>
<evidence type="ECO:0000259" key="6">
    <source>
        <dbReference type="PROSITE" id="PS50103"/>
    </source>
</evidence>
<dbReference type="Pfam" id="PF00642">
    <property type="entry name" value="zf-CCCH"/>
    <property type="match status" value="1"/>
</dbReference>
<evidence type="ECO:0000256" key="4">
    <source>
        <dbReference type="PROSITE-ProRule" id="PRU00723"/>
    </source>
</evidence>
<gene>
    <name evidence="7" type="ORF">BN1211_5422</name>
</gene>
<dbReference type="SMART" id="SM00356">
    <property type="entry name" value="ZnF_C3H1"/>
    <property type="match status" value="2"/>
</dbReference>
<evidence type="ECO:0000256" key="3">
    <source>
        <dbReference type="ARBA" id="ARBA00022833"/>
    </source>
</evidence>
<dbReference type="Proteomes" id="UP000038830">
    <property type="component" value="Unassembled WGS sequence"/>
</dbReference>
<feature type="zinc finger region" description="C3H1-type" evidence="4">
    <location>
        <begin position="90"/>
        <end position="117"/>
    </location>
</feature>
<dbReference type="PANTHER" id="PTHR12681:SF0">
    <property type="entry name" value="ZINC FINGER CCCH DOMAIN-CONTAINING PROTEIN 15"/>
    <property type="match status" value="1"/>
</dbReference>
<keyword evidence="1 4" id="KW-0479">Metal-binding</keyword>
<evidence type="ECO:0000256" key="2">
    <source>
        <dbReference type="ARBA" id="ARBA00022771"/>
    </source>
</evidence>
<evidence type="ECO:0000256" key="1">
    <source>
        <dbReference type="ARBA" id="ARBA00022723"/>
    </source>
</evidence>